<reference evidence="1" key="1">
    <citation type="submission" date="2014-11" db="EMBL/GenBank/DDBJ databases">
        <authorList>
            <person name="Amaro Gonzalez C."/>
        </authorList>
    </citation>
    <scope>NUCLEOTIDE SEQUENCE</scope>
</reference>
<evidence type="ECO:0000313" key="1">
    <source>
        <dbReference type="EMBL" id="JAH16519.1"/>
    </source>
</evidence>
<accession>A0A0E9QIA4</accession>
<sequence length="66" mass="7709">MAKISCWELPIHGKERGRNETYILKRAMVELLKHRSASSVFLSPLPPPEIFNLNAILQSLSMRWRF</sequence>
<protein>
    <submittedName>
        <fullName evidence="1">Uncharacterized protein</fullName>
    </submittedName>
</protein>
<dbReference type="AlphaFoldDB" id="A0A0E9QIA4"/>
<name>A0A0E9QIA4_ANGAN</name>
<proteinExistence type="predicted"/>
<reference evidence="1" key="2">
    <citation type="journal article" date="2015" name="Fish Shellfish Immunol.">
        <title>Early steps in the European eel (Anguilla anguilla)-Vibrio vulnificus interaction in the gills: Role of the RtxA13 toxin.</title>
        <authorList>
            <person name="Callol A."/>
            <person name="Pajuelo D."/>
            <person name="Ebbesson L."/>
            <person name="Teles M."/>
            <person name="MacKenzie S."/>
            <person name="Amaro C."/>
        </authorList>
    </citation>
    <scope>NUCLEOTIDE SEQUENCE</scope>
</reference>
<dbReference type="EMBL" id="GBXM01092058">
    <property type="protein sequence ID" value="JAH16519.1"/>
    <property type="molecule type" value="Transcribed_RNA"/>
</dbReference>
<organism evidence="1">
    <name type="scientific">Anguilla anguilla</name>
    <name type="common">European freshwater eel</name>
    <name type="synonym">Muraena anguilla</name>
    <dbReference type="NCBI Taxonomy" id="7936"/>
    <lineage>
        <taxon>Eukaryota</taxon>
        <taxon>Metazoa</taxon>
        <taxon>Chordata</taxon>
        <taxon>Craniata</taxon>
        <taxon>Vertebrata</taxon>
        <taxon>Euteleostomi</taxon>
        <taxon>Actinopterygii</taxon>
        <taxon>Neopterygii</taxon>
        <taxon>Teleostei</taxon>
        <taxon>Anguilliformes</taxon>
        <taxon>Anguillidae</taxon>
        <taxon>Anguilla</taxon>
    </lineage>
</organism>